<reference evidence="3 4" key="1">
    <citation type="submission" date="2023-03" db="EMBL/GenBank/DDBJ databases">
        <title>Roseibium porphyridii sp. nov. and Roseibium rhodosorbium sp. nov. isolated from marine algae, Porphyridium cruentum and Rhodosorus marinus, respectively.</title>
        <authorList>
            <person name="Lee M.W."/>
            <person name="Choi B.J."/>
            <person name="Lee J.K."/>
            <person name="Choi D.G."/>
            <person name="Baek J.H."/>
            <person name="Bayburt H."/>
            <person name="Kim J.M."/>
            <person name="Han D.M."/>
            <person name="Kim K.H."/>
            <person name="Jeon C.O."/>
        </authorList>
    </citation>
    <scope>NUCLEOTIDE SEQUENCE [LARGE SCALE GENOMIC DNA]</scope>
    <source>
        <strain evidence="3 4">KMA01</strain>
    </source>
</reference>
<dbReference type="InterPro" id="IPR000600">
    <property type="entry name" value="ROK"/>
</dbReference>
<dbReference type="InterPro" id="IPR000835">
    <property type="entry name" value="HTH_MarR-typ"/>
</dbReference>
<accession>A0ABY8F4E6</accession>
<keyword evidence="4" id="KW-1185">Reference proteome</keyword>
<sequence>MSMGLDLGFNSRRIIACVRTSGPQSRADLARKLGVNPATVTRLTTAMVEGGILYEESDPGREGKKGFPAKVLKIEPTGLYSAGVYLDPDKIRTCVINAAGDIITNDEIEPADLTFESIMTAAGTRVRQQIGDCGLDDGRVAGCGVSYPGQYTENPSRVRRIQQFKDWPNISIERDLEPYFNMPVKHMNDAKAACLAELYHGVCTDVEDFCYIWLSYGIGGGAVVRGNPHLGRLKGAAEWGGLFPKTKPRPSGQDLFDTLAAAGNPIEKLSDIGDEHLGLPIVHDWRERAAQQIQWLCLVIARTFDPETIVVGGTMHPYILDGFIDHMMKGNGLGDDYEWSLPNIVRASRDDLPELGAAALPIHDVTNPTAYAGRASKGW</sequence>
<organism evidence="3 4">
    <name type="scientific">Roseibium porphyridii</name>
    <dbReference type="NCBI Taxonomy" id="2866279"/>
    <lineage>
        <taxon>Bacteria</taxon>
        <taxon>Pseudomonadati</taxon>
        <taxon>Pseudomonadota</taxon>
        <taxon>Alphaproteobacteria</taxon>
        <taxon>Hyphomicrobiales</taxon>
        <taxon>Stappiaceae</taxon>
        <taxon>Roseibium</taxon>
    </lineage>
</organism>
<dbReference type="InterPro" id="IPR036390">
    <property type="entry name" value="WH_DNA-bd_sf"/>
</dbReference>
<evidence type="ECO:0000256" key="1">
    <source>
        <dbReference type="ARBA" id="ARBA00006479"/>
    </source>
</evidence>
<dbReference type="Gene3D" id="3.30.420.40">
    <property type="match status" value="2"/>
</dbReference>
<dbReference type="EMBL" id="CP120863">
    <property type="protein sequence ID" value="WFE90356.1"/>
    <property type="molecule type" value="Genomic_DNA"/>
</dbReference>
<protein>
    <submittedName>
        <fullName evidence="3">ROK family transcriptional regulator</fullName>
    </submittedName>
</protein>
<comment type="similarity">
    <text evidence="1">Belongs to the ROK (NagC/XylR) family.</text>
</comment>
<dbReference type="InterPro" id="IPR036388">
    <property type="entry name" value="WH-like_DNA-bd_sf"/>
</dbReference>
<dbReference type="SUPFAM" id="SSF53067">
    <property type="entry name" value="Actin-like ATPase domain"/>
    <property type="match status" value="1"/>
</dbReference>
<dbReference type="PANTHER" id="PTHR18964">
    <property type="entry name" value="ROK (REPRESSOR, ORF, KINASE) FAMILY"/>
    <property type="match status" value="1"/>
</dbReference>
<dbReference type="CDD" id="cd23763">
    <property type="entry name" value="ASKHA_ATPase_ROK"/>
    <property type="match status" value="1"/>
</dbReference>
<name>A0ABY8F4E6_9HYPH</name>
<evidence type="ECO:0000313" key="4">
    <source>
        <dbReference type="Proteomes" id="UP001209803"/>
    </source>
</evidence>
<dbReference type="Proteomes" id="UP001209803">
    <property type="component" value="Chromosome"/>
</dbReference>
<dbReference type="InterPro" id="IPR043129">
    <property type="entry name" value="ATPase_NBD"/>
</dbReference>
<feature type="domain" description="HTH marR-type" evidence="2">
    <location>
        <begin position="13"/>
        <end position="59"/>
    </location>
</feature>
<proteinExistence type="inferred from homology"/>
<dbReference type="Pfam" id="PF01047">
    <property type="entry name" value="MarR"/>
    <property type="match status" value="1"/>
</dbReference>
<dbReference type="SUPFAM" id="SSF46785">
    <property type="entry name" value="Winged helix' DNA-binding domain"/>
    <property type="match status" value="1"/>
</dbReference>
<dbReference type="RefSeq" id="WP_265679782.1">
    <property type="nucleotide sequence ID" value="NZ_CP120863.1"/>
</dbReference>
<evidence type="ECO:0000259" key="2">
    <source>
        <dbReference type="Pfam" id="PF01047"/>
    </source>
</evidence>
<gene>
    <name evidence="3" type="ORF">K1718_03115</name>
</gene>
<dbReference type="PANTHER" id="PTHR18964:SF149">
    <property type="entry name" value="BIFUNCTIONAL UDP-N-ACETYLGLUCOSAMINE 2-EPIMERASE_N-ACETYLMANNOSAMINE KINASE"/>
    <property type="match status" value="1"/>
</dbReference>
<dbReference type="Pfam" id="PF00480">
    <property type="entry name" value="ROK"/>
    <property type="match status" value="1"/>
</dbReference>
<dbReference type="Gene3D" id="1.10.10.10">
    <property type="entry name" value="Winged helix-like DNA-binding domain superfamily/Winged helix DNA-binding domain"/>
    <property type="match status" value="1"/>
</dbReference>
<evidence type="ECO:0000313" key="3">
    <source>
        <dbReference type="EMBL" id="WFE90356.1"/>
    </source>
</evidence>